<evidence type="ECO:0000313" key="3">
    <source>
        <dbReference type="Proteomes" id="UP001139414"/>
    </source>
</evidence>
<dbReference type="RefSeq" id="WP_229336876.1">
    <property type="nucleotide sequence ID" value="NZ_JAJBZG010000001.1"/>
</dbReference>
<reference evidence="2" key="1">
    <citation type="submission" date="2021-10" db="EMBL/GenBank/DDBJ databases">
        <title>Gramella sp. ASW11-100T, isolated from marine sediment.</title>
        <authorList>
            <person name="Xia C."/>
        </authorList>
    </citation>
    <scope>NUCLEOTIDE SEQUENCE</scope>
    <source>
        <strain evidence="2">ASW11-100</strain>
    </source>
</reference>
<proteinExistence type="predicted"/>
<comment type="caution">
    <text evidence="2">The sequence shown here is derived from an EMBL/GenBank/DDBJ whole genome shotgun (WGS) entry which is preliminary data.</text>
</comment>
<dbReference type="PROSITE" id="PS51819">
    <property type="entry name" value="VOC"/>
    <property type="match status" value="1"/>
</dbReference>
<name>A0A9X1RUQ8_9FLAO</name>
<evidence type="ECO:0000313" key="2">
    <source>
        <dbReference type="EMBL" id="MCB7479659.1"/>
    </source>
</evidence>
<feature type="domain" description="VOC" evidence="1">
    <location>
        <begin position="2"/>
        <end position="114"/>
    </location>
</feature>
<accession>A0A9X1RUQ8</accession>
<dbReference type="SUPFAM" id="SSF54593">
    <property type="entry name" value="Glyoxalase/Bleomycin resistance protein/Dihydroxybiphenyl dioxygenase"/>
    <property type="match status" value="1"/>
</dbReference>
<dbReference type="InterPro" id="IPR029068">
    <property type="entry name" value="Glyas_Bleomycin-R_OHBP_Dase"/>
</dbReference>
<evidence type="ECO:0000259" key="1">
    <source>
        <dbReference type="PROSITE" id="PS51819"/>
    </source>
</evidence>
<dbReference type="EMBL" id="JAJBZG010000001">
    <property type="protein sequence ID" value="MCB7479659.1"/>
    <property type="molecule type" value="Genomic_DNA"/>
</dbReference>
<sequence>MKIKKLTIYSSNIGAQLKFYRDRLDFSVNNYSEDSFELQVGYSVLRFEYKEEATPYHIAFHIPDRQEEEAVAWLEGKREILEFNDKKIVDFSNWQAMSVYFHDKDKNIMEFISRRDFSKPKSAIFDPSNIVGLAEIGLATNDLQQKFEKMKLECGLDKFDGGLEIFCAIGEASGLIITINKNEKDWFPTGDKAYSSDFQVEFEHQSKNYQMNFSNDELEISEI</sequence>
<dbReference type="AlphaFoldDB" id="A0A9X1RUQ8"/>
<dbReference type="InterPro" id="IPR037523">
    <property type="entry name" value="VOC_core"/>
</dbReference>
<organism evidence="2 3">
    <name type="scientific">Christiangramia sediminis</name>
    <dbReference type="NCBI Taxonomy" id="2881336"/>
    <lineage>
        <taxon>Bacteria</taxon>
        <taxon>Pseudomonadati</taxon>
        <taxon>Bacteroidota</taxon>
        <taxon>Flavobacteriia</taxon>
        <taxon>Flavobacteriales</taxon>
        <taxon>Flavobacteriaceae</taxon>
        <taxon>Christiangramia</taxon>
    </lineage>
</organism>
<dbReference type="Gene3D" id="3.10.180.10">
    <property type="entry name" value="2,3-Dihydroxybiphenyl 1,2-Dioxygenase, domain 1"/>
    <property type="match status" value="1"/>
</dbReference>
<gene>
    <name evidence="2" type="ORF">LGQ90_00140</name>
</gene>
<keyword evidence="3" id="KW-1185">Reference proteome</keyword>
<dbReference type="Proteomes" id="UP001139414">
    <property type="component" value="Unassembled WGS sequence"/>
</dbReference>
<protein>
    <submittedName>
        <fullName evidence="2">VOC family protein</fullName>
    </submittedName>
</protein>